<keyword evidence="3" id="KW-1185">Reference proteome</keyword>
<name>A0A9P5P3B0_9AGAR</name>
<accession>A0A9P5P3B0</accession>
<dbReference type="Proteomes" id="UP000772434">
    <property type="component" value="Unassembled WGS sequence"/>
</dbReference>
<dbReference type="EMBL" id="JADNRY010000443">
    <property type="protein sequence ID" value="KAF9053985.1"/>
    <property type="molecule type" value="Genomic_DNA"/>
</dbReference>
<organism evidence="2 3">
    <name type="scientific">Rhodocollybia butyracea</name>
    <dbReference type="NCBI Taxonomy" id="206335"/>
    <lineage>
        <taxon>Eukaryota</taxon>
        <taxon>Fungi</taxon>
        <taxon>Dikarya</taxon>
        <taxon>Basidiomycota</taxon>
        <taxon>Agaricomycotina</taxon>
        <taxon>Agaricomycetes</taxon>
        <taxon>Agaricomycetidae</taxon>
        <taxon>Agaricales</taxon>
        <taxon>Marasmiineae</taxon>
        <taxon>Omphalotaceae</taxon>
        <taxon>Rhodocollybia</taxon>
    </lineage>
</organism>
<dbReference type="AlphaFoldDB" id="A0A9P5P3B0"/>
<feature type="region of interest" description="Disordered" evidence="1">
    <location>
        <begin position="1"/>
        <end position="24"/>
    </location>
</feature>
<comment type="caution">
    <text evidence="2">The sequence shown here is derived from an EMBL/GenBank/DDBJ whole genome shotgun (WGS) entry which is preliminary data.</text>
</comment>
<proteinExistence type="predicted"/>
<sequence length="741" mass="82537">MEKSKDKRDERKKKAKLGKGEPRVSLPMIPSLKLVIPAISKPSTPPSSSPLTVPIVDSFPPTSSKKRAAPADNGRAVCQRVESPPPTPVPTVPLRSPAHSNLPTLPDSSLPPQGSTVSKIAAVPAEETVQKLIFQLMAEGHELDEKAFWVKLMNTHQQIVAKLNAEETRSHGYTEEIARLQSDLDSLAAVSAEETIQELILRLMAEGHKLDEKTFWAKLMNTHQQIVAKLNAEEAKSRGYTEEIVRLRSDEDSLATRNACLQAEVNVERARADMLATQSRHWESSMDRTKELEMKLAECEPPPSNPPSTAKLQQTIQLLQRTISKLHTELGTVNCSFTGLSSRYSELLCRNDYVMDNNRILFRDSTELQTQLAEKKREIDMLGSLLVQAMGEALSPVVEELQADRRHLQQERKIALEFASMLHQLNLTDFVWRFQQQVAELLFRIYNLIRTSSSNMATSPLFREARSVLAIAIPTVTNAATRAQVALRTVLEDFDSPFPEVWSLLERSLSRRMVHTLSRNSGFESIISTSEPVFDYDRIIRYGDVVELGAKLFPLEINLFPPVETADRVLYSRLNPTCLAQQVFPIANTSPSLPTPAVALPVLQHPPEAMEEIEYMSNEQIFGFNPTVEEGEVNEEEDDGEGDRSSGMLTTAAVDNASSAQLAVPSTFLSSLAERAQLTQERAENLLDIQGSRRGHPQTGVWMLREELVILNTSILMWTNLKPVPLELLVKSGGGFKGSDS</sequence>
<feature type="compositionally biased region" description="Polar residues" evidence="1">
    <location>
        <begin position="98"/>
        <end position="115"/>
    </location>
</feature>
<evidence type="ECO:0000313" key="3">
    <source>
        <dbReference type="Proteomes" id="UP000772434"/>
    </source>
</evidence>
<gene>
    <name evidence="2" type="ORF">BDP27DRAFT_1433713</name>
</gene>
<reference evidence="2" key="1">
    <citation type="submission" date="2020-11" db="EMBL/GenBank/DDBJ databases">
        <authorList>
            <consortium name="DOE Joint Genome Institute"/>
            <person name="Ahrendt S."/>
            <person name="Riley R."/>
            <person name="Andreopoulos W."/>
            <person name="Labutti K."/>
            <person name="Pangilinan J."/>
            <person name="Ruiz-Duenas F.J."/>
            <person name="Barrasa J.M."/>
            <person name="Sanchez-Garcia M."/>
            <person name="Camarero S."/>
            <person name="Miyauchi S."/>
            <person name="Serrano A."/>
            <person name="Linde D."/>
            <person name="Babiker R."/>
            <person name="Drula E."/>
            <person name="Ayuso-Fernandez I."/>
            <person name="Pacheco R."/>
            <person name="Padilla G."/>
            <person name="Ferreira P."/>
            <person name="Barriuso J."/>
            <person name="Kellner H."/>
            <person name="Castanera R."/>
            <person name="Alfaro M."/>
            <person name="Ramirez L."/>
            <person name="Pisabarro A.G."/>
            <person name="Kuo A."/>
            <person name="Tritt A."/>
            <person name="Lipzen A."/>
            <person name="He G."/>
            <person name="Yan M."/>
            <person name="Ng V."/>
            <person name="Cullen D."/>
            <person name="Martin F."/>
            <person name="Rosso M.-N."/>
            <person name="Henrissat B."/>
            <person name="Hibbett D."/>
            <person name="Martinez A.T."/>
            <person name="Grigoriev I.V."/>
        </authorList>
    </citation>
    <scope>NUCLEOTIDE SEQUENCE</scope>
    <source>
        <strain evidence="2">AH 40177</strain>
    </source>
</reference>
<protein>
    <submittedName>
        <fullName evidence="2">Uncharacterized protein</fullName>
    </submittedName>
</protein>
<feature type="region of interest" description="Disordered" evidence="1">
    <location>
        <begin position="38"/>
        <end position="115"/>
    </location>
</feature>
<evidence type="ECO:0000313" key="2">
    <source>
        <dbReference type="EMBL" id="KAF9053985.1"/>
    </source>
</evidence>
<evidence type="ECO:0000256" key="1">
    <source>
        <dbReference type="SAM" id="MobiDB-lite"/>
    </source>
</evidence>